<keyword evidence="2" id="KW-1185">Reference proteome</keyword>
<sequence>MLTEVYQQCLERPSDATLEDLMKTHTKCISEVLKIRPVITMIEGEEKAKTIMVDKDDVYLLECEDISDDLLEDAKLTNELLFAFDDVLIDELEDAVKVIMCTLKKRKLKEEEKKEMSNFWSLKSNSF</sequence>
<reference evidence="1 2" key="1">
    <citation type="journal article" date="2008" name="Genome Biol.">
        <title>A genomic analysis of the archaeal system Ignicoccus hospitalis-Nanoarchaeum equitans.</title>
        <authorList>
            <person name="Podar M."/>
            <person name="Anderson I."/>
            <person name="Makarova K.S."/>
            <person name="Elkins J.G."/>
            <person name="Ivanova N."/>
            <person name="Wall M.A."/>
            <person name="Lykidis A."/>
            <person name="Mavromatis K."/>
            <person name="Sun H."/>
            <person name="Hudson M.E."/>
            <person name="Chen W."/>
            <person name="Deciu C."/>
            <person name="Hutchison D."/>
            <person name="Eads J.R."/>
            <person name="Anderson A."/>
            <person name="Fernandes F."/>
            <person name="Szeto E."/>
            <person name="Lapidus A."/>
            <person name="Kyrpides N.C."/>
            <person name="Saier M.H.Jr."/>
            <person name="Richardson P.M."/>
            <person name="Rachel R."/>
            <person name="Huber H."/>
            <person name="Eisen J.A."/>
            <person name="Koonin E.V."/>
            <person name="Keller M."/>
            <person name="Stetter K.O."/>
        </authorList>
    </citation>
    <scope>NUCLEOTIDE SEQUENCE [LARGE SCALE GENOMIC DNA]</scope>
    <source>
        <strain evidence="2">KIN4/I / DSM 18386 / JCM 14125</strain>
    </source>
</reference>
<dbReference type="EMBL" id="CP000816">
    <property type="protein sequence ID" value="ABU81448.1"/>
    <property type="molecule type" value="Genomic_DNA"/>
</dbReference>
<protein>
    <submittedName>
        <fullName evidence="1">Uncharacterized protein</fullName>
    </submittedName>
</protein>
<dbReference type="RefSeq" id="WP_011998300.1">
    <property type="nucleotide sequence ID" value="NC_009776.1"/>
</dbReference>
<proteinExistence type="predicted"/>
<accession>A8A946</accession>
<evidence type="ECO:0000313" key="2">
    <source>
        <dbReference type="Proteomes" id="UP000000262"/>
    </source>
</evidence>
<gene>
    <name evidence="1" type="ordered locus">Igni_0264</name>
</gene>
<dbReference type="Proteomes" id="UP000000262">
    <property type="component" value="Chromosome"/>
</dbReference>
<dbReference type="AlphaFoldDB" id="A8A946"/>
<dbReference type="KEGG" id="iho:Igni_0264"/>
<organism evidence="1 2">
    <name type="scientific">Ignicoccus hospitalis (strain KIN4/I / DSM 18386 / JCM 14125)</name>
    <dbReference type="NCBI Taxonomy" id="453591"/>
    <lineage>
        <taxon>Archaea</taxon>
        <taxon>Thermoproteota</taxon>
        <taxon>Thermoprotei</taxon>
        <taxon>Desulfurococcales</taxon>
        <taxon>Desulfurococcaceae</taxon>
        <taxon>Ignicoccus</taxon>
    </lineage>
</organism>
<dbReference type="HOGENOM" id="CLU_1965528_0_0_2"/>
<dbReference type="GeneID" id="5563165"/>
<name>A8A946_IGNH4</name>
<evidence type="ECO:0000313" key="1">
    <source>
        <dbReference type="EMBL" id="ABU81448.1"/>
    </source>
</evidence>